<name>I4EHG7_9BACT</name>
<keyword evidence="3" id="KW-1185">Reference proteome</keyword>
<dbReference type="AlphaFoldDB" id="I4EHG7"/>
<feature type="compositionally biased region" description="Low complexity" evidence="1">
    <location>
        <begin position="229"/>
        <end position="240"/>
    </location>
</feature>
<evidence type="ECO:0000256" key="1">
    <source>
        <dbReference type="SAM" id="MobiDB-lite"/>
    </source>
</evidence>
<evidence type="ECO:0000313" key="2">
    <source>
        <dbReference type="EMBL" id="CCF84129.1"/>
    </source>
</evidence>
<evidence type="ECO:0000313" key="3">
    <source>
        <dbReference type="Proteomes" id="UP000004221"/>
    </source>
</evidence>
<feature type="region of interest" description="Disordered" evidence="1">
    <location>
        <begin position="221"/>
        <end position="254"/>
    </location>
</feature>
<dbReference type="EMBL" id="CAGS01000237">
    <property type="protein sequence ID" value="CCF84129.1"/>
    <property type="molecule type" value="Genomic_DNA"/>
</dbReference>
<gene>
    <name evidence="2" type="ORF">NITHO_3110002</name>
</gene>
<reference evidence="2 3" key="1">
    <citation type="journal article" date="2012" name="ISME J.">
        <title>Nitrification expanded: discovery, physiology and genomics of a nitrite-oxidizing bacterium from the phylum Chloroflexi.</title>
        <authorList>
            <person name="Sorokin D.Y."/>
            <person name="Lucker S."/>
            <person name="Vejmelkova D."/>
            <person name="Kostrikina N.A."/>
            <person name="Kleerebezem R."/>
            <person name="Rijpstra W.I."/>
            <person name="Damste J.S."/>
            <person name="Le Paslier D."/>
            <person name="Muyzer G."/>
            <person name="Wagner M."/>
            <person name="van Loosdrecht M.C."/>
            <person name="Daims H."/>
        </authorList>
    </citation>
    <scope>NUCLEOTIDE SEQUENCE [LARGE SCALE GENOMIC DNA]</scope>
    <source>
        <strain evidence="3">none</strain>
    </source>
</reference>
<protein>
    <submittedName>
        <fullName evidence="2">Uncharacterized protein</fullName>
    </submittedName>
</protein>
<dbReference type="Proteomes" id="UP000004221">
    <property type="component" value="Unassembled WGS sequence"/>
</dbReference>
<sequence>MRPAYPPSASHHARHACPRCAISSISRNPTCRVLSSLLRPYRRLYREAGYRTFEDYCQKRWGWTRQRAHQLMLAAEVSTTVDIPPANEAQARELSRLKSTEAIRETWQEVREERGESVTARDVRETGYQRFEDYCRERWGWKRAHAYRLIDSAQVAGALSPIGDKAPANEAQARELSRLKEPEIIRETWQGTQRHPPESRAGAIELVVMLCGWGFGRHAINRSPRHSQARPAAAVRSPAAGRDPATRPPCSPVP</sequence>
<comment type="caution">
    <text evidence="2">The sequence shown here is derived from an EMBL/GenBank/DDBJ whole genome shotgun (WGS) entry which is preliminary data.</text>
</comment>
<accession>I4EHG7</accession>
<organism evidence="2 3">
    <name type="scientific">Nitrolancea hollandica Lb</name>
    <dbReference type="NCBI Taxonomy" id="1129897"/>
    <lineage>
        <taxon>Bacteria</taxon>
        <taxon>Pseudomonadati</taxon>
        <taxon>Thermomicrobiota</taxon>
        <taxon>Thermomicrobia</taxon>
        <taxon>Sphaerobacterales</taxon>
        <taxon>Sphaerobacterineae</taxon>
        <taxon>Sphaerobacteraceae</taxon>
        <taxon>Nitrolancea</taxon>
    </lineage>
</organism>
<proteinExistence type="predicted"/>